<organism evidence="10 11">
    <name type="scientific">Syphacia muris</name>
    <dbReference type="NCBI Taxonomy" id="451379"/>
    <lineage>
        <taxon>Eukaryota</taxon>
        <taxon>Metazoa</taxon>
        <taxon>Ecdysozoa</taxon>
        <taxon>Nematoda</taxon>
        <taxon>Chromadorea</taxon>
        <taxon>Rhabditida</taxon>
        <taxon>Spirurina</taxon>
        <taxon>Oxyuridomorpha</taxon>
        <taxon>Oxyuroidea</taxon>
        <taxon>Oxyuridae</taxon>
        <taxon>Syphacia</taxon>
    </lineage>
</organism>
<evidence type="ECO:0000256" key="6">
    <source>
        <dbReference type="PROSITE-ProRule" id="PRU00176"/>
    </source>
</evidence>
<evidence type="ECO:0000259" key="9">
    <source>
        <dbReference type="PROSITE" id="PS50102"/>
    </source>
</evidence>
<evidence type="ECO:0000313" key="11">
    <source>
        <dbReference type="WBParaSite" id="SMUV_0000755601-mRNA-1"/>
    </source>
</evidence>
<keyword evidence="10" id="KW-1185">Reference proteome</keyword>
<dbReference type="WBParaSite" id="SMUV_0000755601-mRNA-1">
    <property type="protein sequence ID" value="SMUV_0000755601-mRNA-1"/>
    <property type="gene ID" value="SMUV_0000755601"/>
</dbReference>
<keyword evidence="8" id="KW-0472">Membrane</keyword>
<evidence type="ECO:0000313" key="10">
    <source>
        <dbReference type="Proteomes" id="UP000046393"/>
    </source>
</evidence>
<dbReference type="FunFam" id="3.30.70.330:FF:000277">
    <property type="entry name" value="RNA binding motif protein 19"/>
    <property type="match status" value="1"/>
</dbReference>
<keyword evidence="4 6" id="KW-0694">RNA-binding</keyword>
<dbReference type="PANTHER" id="PTHR48039">
    <property type="entry name" value="RNA-BINDING MOTIF PROTEIN 14B"/>
    <property type="match status" value="1"/>
</dbReference>
<dbReference type="PROSITE" id="PS50102">
    <property type="entry name" value="RRM"/>
    <property type="match status" value="5"/>
</dbReference>
<dbReference type="InterPro" id="IPR051945">
    <property type="entry name" value="RRM_MRD1_RNA_proc_ribogen"/>
</dbReference>
<accession>A0A0N5AS09</accession>
<protein>
    <submittedName>
        <fullName evidence="11">RNA-binding protein 19</fullName>
    </submittedName>
</protein>
<dbReference type="InterPro" id="IPR034423">
    <property type="entry name" value="RBM19_RRM5"/>
</dbReference>
<evidence type="ECO:0000256" key="2">
    <source>
        <dbReference type="ARBA" id="ARBA00008033"/>
    </source>
</evidence>
<dbReference type="CDD" id="cd12318">
    <property type="entry name" value="RRM5_RBM19_like"/>
    <property type="match status" value="1"/>
</dbReference>
<dbReference type="GO" id="GO:0003729">
    <property type="term" value="F:mRNA binding"/>
    <property type="evidence" value="ECO:0007669"/>
    <property type="project" value="TreeGrafter"/>
</dbReference>
<dbReference type="PANTHER" id="PTHR48039:SF5">
    <property type="entry name" value="RNA-BINDING PROTEIN 28"/>
    <property type="match status" value="1"/>
</dbReference>
<feature type="domain" description="RRM" evidence="9">
    <location>
        <begin position="737"/>
        <end position="820"/>
    </location>
</feature>
<keyword evidence="8" id="KW-1133">Transmembrane helix</keyword>
<evidence type="ECO:0000256" key="1">
    <source>
        <dbReference type="ARBA" id="ARBA00004123"/>
    </source>
</evidence>
<feature type="region of interest" description="Disordered" evidence="7">
    <location>
        <begin position="175"/>
        <end position="195"/>
    </location>
</feature>
<sequence>MRGRKKKHLCMRLDKITWSAFYEICTCPALCWGICEIYFKLLIINFNRWMTSRLIVKGLPSNCTEARLRALFSPYGEITDCSLKYTKDGKFRCFAFVGFTSENSAKSAISRLNDTHFGSSRITVEECKPFGDATKPRAWSKYSKDSSAYKRAHTDDGSCKVGKDSSIPTKMAKLDKQENRKELSSATKKQVNDKDTSNIKKAIERSLELQGFLRENDTSLAAVLFNLPSTMKQKNLKEWLNPIRVKSLKIFRNEEEATAAVKFQKQGDLKRILGRDGEFLGGFKITIKDASKIYGMADGTVENNESLSNRVEAEAESCRNEILETGRLFVRNLPYSCVEDDLIYLFKKYGEIAEMQVMVNKKTNLCKGFAIVTYVFPENAVTAYSALDGTVFKVGRMLHILPGAEKKEKSLTSDGSEKKSSFQKEKMLKLKKNAGKGQSWNTLFLGANAIADTLAERLKVEKSELLSSEGETSAGVRLALGETRLVRETRDFLLEHGVCLDAFSRPSEKRSNTVIIVKNLPANVSVDELERMFGRFDSSNKVILPPGGVTAIVEMSNTADARNAFNALAYSRFRTQPLYLEWAPIDVFNKKDEASGGPKSEEQNDNAKAVKVEEKEDHHELTAEEKKALRRSKKRREKEVEHQAEVKSEVLLALSYYISLFSAEGCEITLDFIYLSFFSQFISLLLIYQYLFLKVVLDNGTRAETAKDSEVDMRKESGNNKGIEEADEDEVEMGAGTSVFVKNLDFNTTEESLERKFSSKYRVKKAVISKKLDIKNPSQSLSMGFGFVQFYRASDAQDAIKTMQGTLLDGHSLELKLSNRDDSAKLERPRKGVSELEQKNRTKIHVKNIPFQASRKELQQLFATFGELRAFRLPRKAGASADSHRGFGFVDYLTVADARRAFNELSHSTHLYGKRLVLEWAKTDDDIEDLREKALSNVSAKDSVTSGRKKKLKEIEKDLATIDDD</sequence>
<dbReference type="InterPro" id="IPR035979">
    <property type="entry name" value="RBD_domain_sf"/>
</dbReference>
<dbReference type="GO" id="GO:0005730">
    <property type="term" value="C:nucleolus"/>
    <property type="evidence" value="ECO:0007669"/>
    <property type="project" value="TreeGrafter"/>
</dbReference>
<evidence type="ECO:0000256" key="8">
    <source>
        <dbReference type="SAM" id="Phobius"/>
    </source>
</evidence>
<feature type="compositionally biased region" description="Basic and acidic residues" evidence="7">
    <location>
        <begin position="608"/>
        <end position="627"/>
    </location>
</feature>
<proteinExistence type="inferred from homology"/>
<name>A0A0N5AS09_9BILA</name>
<dbReference type="Proteomes" id="UP000046393">
    <property type="component" value="Unplaced"/>
</dbReference>
<evidence type="ECO:0000256" key="7">
    <source>
        <dbReference type="SAM" id="MobiDB-lite"/>
    </source>
</evidence>
<keyword evidence="3" id="KW-0677">Repeat</keyword>
<feature type="domain" description="RRM" evidence="9">
    <location>
        <begin position="52"/>
        <end position="129"/>
    </location>
</feature>
<reference evidence="11" key="1">
    <citation type="submission" date="2017-02" db="UniProtKB">
        <authorList>
            <consortium name="WormBaseParasite"/>
        </authorList>
    </citation>
    <scope>IDENTIFICATION</scope>
</reference>
<feature type="transmembrane region" description="Helical" evidence="8">
    <location>
        <begin position="21"/>
        <end position="43"/>
    </location>
</feature>
<dbReference type="SUPFAM" id="SSF54928">
    <property type="entry name" value="RNA-binding domain, RBD"/>
    <property type="match status" value="5"/>
</dbReference>
<feature type="domain" description="RRM" evidence="9">
    <location>
        <begin position="513"/>
        <end position="585"/>
    </location>
</feature>
<keyword evidence="5" id="KW-0539">Nucleus</keyword>
<dbReference type="Gene3D" id="3.30.70.330">
    <property type="match status" value="5"/>
</dbReference>
<dbReference type="Pfam" id="PF00076">
    <property type="entry name" value="RRM_1"/>
    <property type="match status" value="5"/>
</dbReference>
<feature type="compositionally biased region" description="Basic and acidic residues" evidence="7">
    <location>
        <begin position="593"/>
        <end position="602"/>
    </location>
</feature>
<dbReference type="CDD" id="cd12317">
    <property type="entry name" value="RRM4_RBM19_RRM3_MRD1"/>
    <property type="match status" value="1"/>
</dbReference>
<evidence type="ECO:0000256" key="3">
    <source>
        <dbReference type="ARBA" id="ARBA00022737"/>
    </source>
</evidence>
<dbReference type="AlphaFoldDB" id="A0A0N5AS09"/>
<dbReference type="SMART" id="SM00360">
    <property type="entry name" value="RRM"/>
    <property type="match status" value="6"/>
</dbReference>
<comment type="similarity">
    <text evidence="2">Belongs to the RRM MRD1 family.</text>
</comment>
<dbReference type="FunFam" id="3.30.70.330:FF:000738">
    <property type="entry name" value="RNA-binding motif protein 19"/>
    <property type="match status" value="1"/>
</dbReference>
<dbReference type="InterPro" id="IPR000504">
    <property type="entry name" value="RRM_dom"/>
</dbReference>
<feature type="domain" description="RRM" evidence="9">
    <location>
        <begin position="842"/>
        <end position="923"/>
    </location>
</feature>
<feature type="domain" description="RRM" evidence="9">
    <location>
        <begin position="326"/>
        <end position="405"/>
    </location>
</feature>
<dbReference type="InterPro" id="IPR012677">
    <property type="entry name" value="Nucleotide-bd_a/b_plait_sf"/>
</dbReference>
<dbReference type="STRING" id="451379.A0A0N5AS09"/>
<keyword evidence="8" id="KW-0812">Transmembrane</keyword>
<comment type="subcellular location">
    <subcellularLocation>
        <location evidence="1">Nucleus</location>
    </subcellularLocation>
</comment>
<evidence type="ECO:0000256" key="5">
    <source>
        <dbReference type="ARBA" id="ARBA00023242"/>
    </source>
</evidence>
<feature type="region of interest" description="Disordered" evidence="7">
    <location>
        <begin position="593"/>
        <end position="640"/>
    </location>
</feature>
<evidence type="ECO:0000256" key="4">
    <source>
        <dbReference type="ARBA" id="ARBA00022884"/>
    </source>
</evidence>